<organism evidence="2 3">
    <name type="scientific">Terasakiispira papahanaumokuakeensis</name>
    <dbReference type="NCBI Taxonomy" id="197479"/>
    <lineage>
        <taxon>Bacteria</taxon>
        <taxon>Pseudomonadati</taxon>
        <taxon>Pseudomonadota</taxon>
        <taxon>Gammaproteobacteria</taxon>
        <taxon>Oceanospirillales</taxon>
        <taxon>Terasakiispira</taxon>
    </lineage>
</organism>
<accession>A0A1E2VAK9</accession>
<dbReference type="AlphaFoldDB" id="A0A1E2VAK9"/>
<dbReference type="InterPro" id="IPR008228">
    <property type="entry name" value="UCP006173"/>
</dbReference>
<dbReference type="InterPro" id="IPR005358">
    <property type="entry name" value="Puta_zinc/iron-chelating_dom"/>
</dbReference>
<gene>
    <name evidence="2" type="ORF">BFW38_10380</name>
</gene>
<sequence length="150" mass="17615">MRERFWEAPLASLSNDEWEALCDGCGRCCLHKLQDEDDDAVFFTDIACHLFDPEQCRCRDYPNRLKQVPDCLSIRAQEDEIYDWLPPTCAYRLRYQDRPLPVWHPLISGRADSVHEAGISVRHRTVSEADVDEEDYEDHIILWIKPQLPL</sequence>
<dbReference type="HAMAP" id="MF_00676">
    <property type="entry name" value="UPF0260"/>
    <property type="match status" value="1"/>
</dbReference>
<proteinExistence type="inferred from homology"/>
<dbReference type="RefSeq" id="WP_068998512.1">
    <property type="nucleotide sequence ID" value="NZ_MDTQ01000001.1"/>
</dbReference>
<dbReference type="NCBIfam" id="NF003507">
    <property type="entry name" value="PRK05170.2-5"/>
    <property type="match status" value="1"/>
</dbReference>
<evidence type="ECO:0000256" key="1">
    <source>
        <dbReference type="HAMAP-Rule" id="MF_00676"/>
    </source>
</evidence>
<keyword evidence="3" id="KW-1185">Reference proteome</keyword>
<evidence type="ECO:0000313" key="3">
    <source>
        <dbReference type="Proteomes" id="UP000094291"/>
    </source>
</evidence>
<dbReference type="STRING" id="197479.BFW38_10380"/>
<dbReference type="EMBL" id="MDTQ01000001">
    <property type="protein sequence ID" value="ODC03892.1"/>
    <property type="molecule type" value="Genomic_DNA"/>
</dbReference>
<evidence type="ECO:0000313" key="2">
    <source>
        <dbReference type="EMBL" id="ODC03892.1"/>
    </source>
</evidence>
<dbReference type="PANTHER" id="PTHR37421">
    <property type="entry name" value="UPF0260 PROTEIN YCGN"/>
    <property type="match status" value="1"/>
</dbReference>
<dbReference type="PIRSF" id="PIRSF006173">
    <property type="entry name" value="UCP006173"/>
    <property type="match status" value="1"/>
</dbReference>
<reference evidence="2 3" key="1">
    <citation type="submission" date="2016-08" db="EMBL/GenBank/DDBJ databases">
        <authorList>
            <person name="Seilhamer J.J."/>
        </authorList>
    </citation>
    <scope>NUCLEOTIDE SEQUENCE [LARGE SCALE GENOMIC DNA]</scope>
    <source>
        <strain evidence="2 3">PH27A</strain>
    </source>
</reference>
<dbReference type="OrthoDB" id="9786855at2"/>
<comment type="similarity">
    <text evidence="1">Belongs to the UPF0260 family.</text>
</comment>
<dbReference type="PANTHER" id="PTHR37421:SF1">
    <property type="entry name" value="UPF0260 PROTEIN YCGN"/>
    <property type="match status" value="1"/>
</dbReference>
<dbReference type="NCBIfam" id="NF003501">
    <property type="entry name" value="PRK05170.1-5"/>
    <property type="match status" value="1"/>
</dbReference>
<comment type="caution">
    <text evidence="2">The sequence shown here is derived from an EMBL/GenBank/DDBJ whole genome shotgun (WGS) entry which is preliminary data.</text>
</comment>
<dbReference type="Proteomes" id="UP000094291">
    <property type="component" value="Unassembled WGS sequence"/>
</dbReference>
<dbReference type="Pfam" id="PF03692">
    <property type="entry name" value="CxxCxxCC"/>
    <property type="match status" value="1"/>
</dbReference>
<protein>
    <recommendedName>
        <fullName evidence="1">UPF0260 protein BFW38_10380</fullName>
    </recommendedName>
</protein>
<name>A0A1E2VAK9_9GAMM</name>